<dbReference type="SUPFAM" id="SSF52540">
    <property type="entry name" value="P-loop containing nucleoside triphosphate hydrolases"/>
    <property type="match status" value="1"/>
</dbReference>
<name>Q2V9D1_9CREN</name>
<sequence length="146" mass="16206">MDSGLFTTLSTMSRAIKLSDNKVIISDTVGFISKLPAYMVDAFKSTLQDLTFSSLVLLVLDVSHPYEVIRKQLSSSLIVMNHIGIPLGKIVYVLNKVDLVDQDLVKKTIENLDIHNSVHKSAMISAKTGINMESLLKILELKLFDN</sequence>
<dbReference type="EMBL" id="DQ284448">
    <property type="protein sequence ID" value="ABB88996.1"/>
    <property type="molecule type" value="Genomic_DNA"/>
</dbReference>
<dbReference type="Gene3D" id="3.40.50.300">
    <property type="entry name" value="P-loop containing nucleotide triphosphate hydrolases"/>
    <property type="match status" value="1"/>
</dbReference>
<dbReference type="InterPro" id="IPR030394">
    <property type="entry name" value="G_HFLX_dom"/>
</dbReference>
<dbReference type="InterPro" id="IPR006073">
    <property type="entry name" value="GTP-bd"/>
</dbReference>
<dbReference type="Pfam" id="PF01926">
    <property type="entry name" value="MMR_HSR1"/>
    <property type="match status" value="1"/>
</dbReference>
<dbReference type="PANTHER" id="PTHR10229">
    <property type="entry name" value="GTP-BINDING PROTEIN HFLX"/>
    <property type="match status" value="1"/>
</dbReference>
<dbReference type="GO" id="GO:0005737">
    <property type="term" value="C:cytoplasm"/>
    <property type="evidence" value="ECO:0007669"/>
    <property type="project" value="TreeGrafter"/>
</dbReference>
<reference evidence="2" key="1">
    <citation type="submission" date="2005-11" db="EMBL/GenBank/DDBJ databases">
        <title>Single cell genomics - a new approach in prokaryotic microbiology.</title>
        <authorList>
            <person name="Kvist T."/>
            <person name="Ahring B."/>
            <person name="Lasken R."/>
            <person name="Westermann P."/>
        </authorList>
    </citation>
    <scope>NUCLEOTIDE SEQUENCE</scope>
</reference>
<dbReference type="GO" id="GO:0005525">
    <property type="term" value="F:GTP binding"/>
    <property type="evidence" value="ECO:0007669"/>
    <property type="project" value="InterPro"/>
</dbReference>
<dbReference type="InterPro" id="IPR027417">
    <property type="entry name" value="P-loop_NTPase"/>
</dbReference>
<dbReference type="InterPro" id="IPR016496">
    <property type="entry name" value="GTPase_HflX"/>
</dbReference>
<accession>Q2V9D1</accession>
<proteinExistence type="predicted"/>
<dbReference type="GO" id="GO:0043022">
    <property type="term" value="F:ribosome binding"/>
    <property type="evidence" value="ECO:0007669"/>
    <property type="project" value="TreeGrafter"/>
</dbReference>
<evidence type="ECO:0000259" key="1">
    <source>
        <dbReference type="PROSITE" id="PS51705"/>
    </source>
</evidence>
<dbReference type="PROSITE" id="PS51705">
    <property type="entry name" value="G_HFLX"/>
    <property type="match status" value="1"/>
</dbReference>
<evidence type="ECO:0000313" key="2">
    <source>
        <dbReference type="EMBL" id="ABB88996.1"/>
    </source>
</evidence>
<protein>
    <submittedName>
        <fullName evidence="2">Putative conserved protein</fullName>
    </submittedName>
</protein>
<organism evidence="2">
    <name type="scientific">uncultured crenarchaeote</name>
    <dbReference type="NCBI Taxonomy" id="29281"/>
    <lineage>
        <taxon>Archaea</taxon>
        <taxon>Thermoproteota</taxon>
        <taxon>environmental samples</taxon>
    </lineage>
</organism>
<feature type="domain" description="Hflx-type G" evidence="1">
    <location>
        <begin position="1"/>
        <end position="146"/>
    </location>
</feature>
<dbReference type="PANTHER" id="PTHR10229:SF8">
    <property type="entry name" value="GTPASE HFLX"/>
    <property type="match status" value="1"/>
</dbReference>
<dbReference type="AlphaFoldDB" id="Q2V9D1"/>